<dbReference type="RefSeq" id="WP_330506394.1">
    <property type="nucleotide sequence ID" value="NZ_JAZDUE010000016.1"/>
</dbReference>
<proteinExistence type="predicted"/>
<feature type="domain" description="AAA+ ATPase" evidence="2">
    <location>
        <begin position="358"/>
        <end position="528"/>
    </location>
</feature>
<dbReference type="Pfam" id="PF07728">
    <property type="entry name" value="AAA_5"/>
    <property type="match status" value="1"/>
</dbReference>
<dbReference type="EMBL" id="JAZDUE010000016">
    <property type="protein sequence ID" value="MEE4025054.1"/>
    <property type="molecule type" value="Genomic_DNA"/>
</dbReference>
<dbReference type="CDD" id="cd00009">
    <property type="entry name" value="AAA"/>
    <property type="match status" value="1"/>
</dbReference>
<dbReference type="InterPro" id="IPR003593">
    <property type="entry name" value="AAA+_ATPase"/>
</dbReference>
<protein>
    <submittedName>
        <fullName evidence="3">AAA family ATPase</fullName>
    </submittedName>
</protein>
<keyword evidence="4" id="KW-1185">Reference proteome</keyword>
<dbReference type="Gene3D" id="3.40.50.300">
    <property type="entry name" value="P-loop containing nucleotide triphosphate hydrolases"/>
    <property type="match status" value="1"/>
</dbReference>
<evidence type="ECO:0000313" key="4">
    <source>
        <dbReference type="Proteomes" id="UP001335729"/>
    </source>
</evidence>
<dbReference type="InterPro" id="IPR052934">
    <property type="entry name" value="Methyl-DNA_Rec/Restrict_Enz"/>
</dbReference>
<dbReference type="SMART" id="SM00382">
    <property type="entry name" value="AAA"/>
    <property type="match status" value="1"/>
</dbReference>
<reference evidence="3 4" key="1">
    <citation type="submission" date="2024-01" db="EMBL/GenBank/DDBJ databases">
        <title>Draft genome sequence of Gordonia sp. PKS22-38.</title>
        <authorList>
            <person name="Suphannarot A."/>
            <person name="Mingma R."/>
        </authorList>
    </citation>
    <scope>NUCLEOTIDE SEQUENCE [LARGE SCALE GENOMIC DNA]</scope>
    <source>
        <strain evidence="3 4">PKS22-38</strain>
    </source>
</reference>
<accession>A0ABU7MZ48</accession>
<dbReference type="InterPro" id="IPR027417">
    <property type="entry name" value="P-loop_NTPase"/>
</dbReference>
<evidence type="ECO:0000259" key="2">
    <source>
        <dbReference type="SMART" id="SM00382"/>
    </source>
</evidence>
<evidence type="ECO:0000256" key="1">
    <source>
        <dbReference type="SAM" id="MobiDB-lite"/>
    </source>
</evidence>
<dbReference type="PANTHER" id="PTHR37291">
    <property type="entry name" value="5-METHYLCYTOSINE-SPECIFIC RESTRICTION ENZYME B"/>
    <property type="match status" value="1"/>
</dbReference>
<gene>
    <name evidence="3" type="ORF">V1Y59_18360</name>
</gene>
<dbReference type="Proteomes" id="UP001335729">
    <property type="component" value="Unassembled WGS sequence"/>
</dbReference>
<name>A0ABU7MZ48_9ACTN</name>
<dbReference type="InterPro" id="IPR011704">
    <property type="entry name" value="ATPase_dyneun-rel_AAA"/>
</dbReference>
<organism evidence="3 4">
    <name type="scientific">Gordonia prachuapensis</name>
    <dbReference type="NCBI Taxonomy" id="3115651"/>
    <lineage>
        <taxon>Bacteria</taxon>
        <taxon>Bacillati</taxon>
        <taxon>Actinomycetota</taxon>
        <taxon>Actinomycetes</taxon>
        <taxon>Mycobacteriales</taxon>
        <taxon>Gordoniaceae</taxon>
        <taxon>Gordonia</taxon>
    </lineage>
</organism>
<feature type="region of interest" description="Disordered" evidence="1">
    <location>
        <begin position="322"/>
        <end position="342"/>
    </location>
</feature>
<dbReference type="PANTHER" id="PTHR37291:SF1">
    <property type="entry name" value="TYPE IV METHYL-DIRECTED RESTRICTION ENZYME ECOKMCRB SUBUNIT"/>
    <property type="match status" value="1"/>
</dbReference>
<evidence type="ECO:0000313" key="3">
    <source>
        <dbReference type="EMBL" id="MEE4025054.1"/>
    </source>
</evidence>
<sequence>MTLSDYALNTPDFRNSYSYFLEWGTPNLGSISGGSAHKHVIFRRNSGEWAYPRGYANVEEAWSDLHSGFLRMFDLADRGEWTSTSEIDILRGARTVRLKSLFLYFPDSVLPIYSHNHLTHFAKEFGLETTGDTLDINQRILRHLRAYPQLADTDPLEFIELLYSWSGPAGWHTPKYWKIAPGEGGRFWDECREGGYICIGWDEVGDLSLFDAEDDFIAAFTAAFAETYKGNKSAITRKGRELWRLTEVAEGDQIIANRGTSKVLAVGTVTSPAYQWRPERDQYKHTINVDWDLSTGNTIPEPVKSWAVITIAKVPSTKLDNILGRDVPPKPPNGDDDATDITTDDELRYTGWKKILDRKGQVIFYGPPGTGKTRAAKGFAAWLLRSTDENRSANRLTEVTFHASYAYEDFIEGFRPLSGETELKLALRPGIMKRVATQAHADPDHVYVLIIDEINRADVPRVFGELMTVIERGRRGQAVTLPTSGETLSVPKNLIVLGTMNTADQSIRSLDAALRRRFGFIELMPDTDLLSEVTIDDLPLDQFLHDLNAAITRIAGRERQIGHSYFLDHGEPIESVEAFADVIRTDVIPLLQEIVYDDYSQLREFLGPGIVDAAHSRLTDIVNHDAQLVAALADNFGLKVQSTTE</sequence>
<dbReference type="SUPFAM" id="SSF52540">
    <property type="entry name" value="P-loop containing nucleoside triphosphate hydrolases"/>
    <property type="match status" value="1"/>
</dbReference>
<comment type="caution">
    <text evidence="3">The sequence shown here is derived from an EMBL/GenBank/DDBJ whole genome shotgun (WGS) entry which is preliminary data.</text>
</comment>